<comment type="caution">
    <text evidence="2">The sequence shown here is derived from an EMBL/GenBank/DDBJ whole genome shotgun (WGS) entry which is preliminary data.</text>
</comment>
<gene>
    <name evidence="3" type="ORF">HINF_LOCUS51214</name>
    <name evidence="2" type="ORF">HINF_LOCUS54282</name>
</gene>
<name>A0AA86R0A0_9EUKA</name>
<dbReference type="EMBL" id="CATOUU010001008">
    <property type="protein sequence ID" value="CAI9966637.1"/>
    <property type="molecule type" value="Genomic_DNA"/>
</dbReference>
<evidence type="ECO:0000259" key="1">
    <source>
        <dbReference type="SMART" id="SM00717"/>
    </source>
</evidence>
<dbReference type="Proteomes" id="UP001642409">
    <property type="component" value="Unassembled WGS sequence"/>
</dbReference>
<accession>A0AA86R0A0</accession>
<protein>
    <submittedName>
        <fullName evidence="2">SANT/Myb domain</fullName>
    </submittedName>
    <submittedName>
        <fullName evidence="3">SANT/Myb_domain</fullName>
    </submittedName>
</protein>
<dbReference type="CDD" id="cd00167">
    <property type="entry name" value="SANT"/>
    <property type="match status" value="1"/>
</dbReference>
<proteinExistence type="predicted"/>
<dbReference type="AlphaFoldDB" id="A0AA86R0A0"/>
<sequence length="114" mass="13702">MQCTQSNSSSLILAQCRSKRTWTVAEQILFKRLYKQFRRDFKLYVPYFDGRTEGQIKRHFYQNVIHNNKLIQQYKTESQIFQDITVTYYSSQNLNDESLFESTTMTFDGLDMQQ</sequence>
<evidence type="ECO:0000313" key="4">
    <source>
        <dbReference type="Proteomes" id="UP001642409"/>
    </source>
</evidence>
<organism evidence="2">
    <name type="scientific">Hexamita inflata</name>
    <dbReference type="NCBI Taxonomy" id="28002"/>
    <lineage>
        <taxon>Eukaryota</taxon>
        <taxon>Metamonada</taxon>
        <taxon>Diplomonadida</taxon>
        <taxon>Hexamitidae</taxon>
        <taxon>Hexamitinae</taxon>
        <taxon>Hexamita</taxon>
    </lineage>
</organism>
<dbReference type="SUPFAM" id="SSF46689">
    <property type="entry name" value="Homeodomain-like"/>
    <property type="match status" value="1"/>
</dbReference>
<dbReference type="EMBL" id="CAXDID020000249">
    <property type="protein sequence ID" value="CAL6064147.1"/>
    <property type="molecule type" value="Genomic_DNA"/>
</dbReference>
<dbReference type="Gene3D" id="1.10.10.60">
    <property type="entry name" value="Homeodomain-like"/>
    <property type="match status" value="1"/>
</dbReference>
<dbReference type="SMART" id="SM00717">
    <property type="entry name" value="SANT"/>
    <property type="match status" value="1"/>
</dbReference>
<dbReference type="InterPro" id="IPR009057">
    <property type="entry name" value="Homeodomain-like_sf"/>
</dbReference>
<evidence type="ECO:0000313" key="3">
    <source>
        <dbReference type="EMBL" id="CAL6064147.1"/>
    </source>
</evidence>
<keyword evidence="4" id="KW-1185">Reference proteome</keyword>
<reference evidence="2" key="1">
    <citation type="submission" date="2023-06" db="EMBL/GenBank/DDBJ databases">
        <authorList>
            <person name="Kurt Z."/>
        </authorList>
    </citation>
    <scope>NUCLEOTIDE SEQUENCE</scope>
</reference>
<reference evidence="3 4" key="2">
    <citation type="submission" date="2024-07" db="EMBL/GenBank/DDBJ databases">
        <authorList>
            <person name="Akdeniz Z."/>
        </authorList>
    </citation>
    <scope>NUCLEOTIDE SEQUENCE [LARGE SCALE GENOMIC DNA]</scope>
</reference>
<dbReference type="InterPro" id="IPR001005">
    <property type="entry name" value="SANT/Myb"/>
</dbReference>
<evidence type="ECO:0000313" key="2">
    <source>
        <dbReference type="EMBL" id="CAI9966637.1"/>
    </source>
</evidence>
<feature type="domain" description="Myb-like" evidence="1">
    <location>
        <begin position="18"/>
        <end position="66"/>
    </location>
</feature>